<evidence type="ECO:0008006" key="7">
    <source>
        <dbReference type="Google" id="ProtNLM"/>
    </source>
</evidence>
<evidence type="ECO:0000313" key="5">
    <source>
        <dbReference type="EMBL" id="OGM63394.1"/>
    </source>
</evidence>
<accession>A0A1F8BH61</accession>
<dbReference type="SUPFAM" id="SSF52317">
    <property type="entry name" value="Class I glutamine amidotransferase-like"/>
    <property type="match status" value="1"/>
</dbReference>
<comment type="similarity">
    <text evidence="1">Belongs to the peptidase S51 family.</text>
</comment>
<dbReference type="EMBL" id="MGHF01000017">
    <property type="protein sequence ID" value="OGM63394.1"/>
    <property type="molecule type" value="Genomic_DNA"/>
</dbReference>
<dbReference type="GO" id="GO:0006508">
    <property type="term" value="P:proteolysis"/>
    <property type="evidence" value="ECO:0007669"/>
    <property type="project" value="UniProtKB-KW"/>
</dbReference>
<keyword evidence="3" id="KW-0378">Hydrolase</keyword>
<dbReference type="GO" id="GO:0008236">
    <property type="term" value="F:serine-type peptidase activity"/>
    <property type="evidence" value="ECO:0007669"/>
    <property type="project" value="UniProtKB-KW"/>
</dbReference>
<protein>
    <recommendedName>
        <fullName evidence="7">Peptidase S51</fullName>
    </recommendedName>
</protein>
<name>A0A1F8BH61_9BACT</name>
<evidence type="ECO:0000313" key="6">
    <source>
        <dbReference type="Proteomes" id="UP000177082"/>
    </source>
</evidence>
<dbReference type="InterPro" id="IPR005320">
    <property type="entry name" value="Peptidase_S51"/>
</dbReference>
<evidence type="ECO:0000256" key="3">
    <source>
        <dbReference type="ARBA" id="ARBA00022801"/>
    </source>
</evidence>
<dbReference type="PANTHER" id="PTHR20842:SF0">
    <property type="entry name" value="ALPHA-ASPARTYL DIPEPTIDASE"/>
    <property type="match status" value="1"/>
</dbReference>
<proteinExistence type="inferred from homology"/>
<dbReference type="AlphaFoldDB" id="A0A1F8BH61"/>
<evidence type="ECO:0000256" key="1">
    <source>
        <dbReference type="ARBA" id="ARBA00006534"/>
    </source>
</evidence>
<evidence type="ECO:0000256" key="2">
    <source>
        <dbReference type="ARBA" id="ARBA00022670"/>
    </source>
</evidence>
<dbReference type="PANTHER" id="PTHR20842">
    <property type="entry name" value="PROTEASE S51 ALPHA-ASPARTYL DIPEPTIDASE"/>
    <property type="match status" value="1"/>
</dbReference>
<organism evidence="5 6">
    <name type="scientific">Candidatus Woesebacteria bacterium RIFCSPLOWO2_01_FULL_39_21</name>
    <dbReference type="NCBI Taxonomy" id="1802519"/>
    <lineage>
        <taxon>Bacteria</taxon>
        <taxon>Candidatus Woeseibacteriota</taxon>
    </lineage>
</organism>
<gene>
    <name evidence="5" type="ORF">A2961_02945</name>
</gene>
<keyword evidence="4" id="KW-0720">Serine protease</keyword>
<sequence>MKLLLTSGGFTNKSIANSLLKLTQRPFKRLKLAFIPTAANVEEGGKDWLIDDLVNCKKLGFKEIDIVDISALPKEMWLKKLKDADILMFGGGNTFHLMYWLKKSGLIKILRSLLKTKVFVGISAGSMITADNFNLSMSQKLYYEDIGKYKDNQGLGYVNFHIRPHFNSPDFPKLRTKNLAKIAKNMPEPIYAIDDQSAIKFDNGQISVVSEGKWKKFN</sequence>
<dbReference type="InterPro" id="IPR029062">
    <property type="entry name" value="Class_I_gatase-like"/>
</dbReference>
<dbReference type="Gene3D" id="3.40.50.880">
    <property type="match status" value="1"/>
</dbReference>
<reference evidence="5 6" key="1">
    <citation type="journal article" date="2016" name="Nat. Commun.">
        <title>Thousands of microbial genomes shed light on interconnected biogeochemical processes in an aquifer system.</title>
        <authorList>
            <person name="Anantharaman K."/>
            <person name="Brown C.T."/>
            <person name="Hug L.A."/>
            <person name="Sharon I."/>
            <person name="Castelle C.J."/>
            <person name="Probst A.J."/>
            <person name="Thomas B.C."/>
            <person name="Singh A."/>
            <person name="Wilkins M.J."/>
            <person name="Karaoz U."/>
            <person name="Brodie E.L."/>
            <person name="Williams K.H."/>
            <person name="Hubbard S.S."/>
            <person name="Banfield J.F."/>
        </authorList>
    </citation>
    <scope>NUCLEOTIDE SEQUENCE [LARGE SCALE GENOMIC DNA]</scope>
</reference>
<dbReference type="Pfam" id="PF03575">
    <property type="entry name" value="Peptidase_S51"/>
    <property type="match status" value="1"/>
</dbReference>
<keyword evidence="2" id="KW-0645">Protease</keyword>
<evidence type="ECO:0000256" key="4">
    <source>
        <dbReference type="ARBA" id="ARBA00022825"/>
    </source>
</evidence>
<dbReference type="Proteomes" id="UP000177082">
    <property type="component" value="Unassembled WGS sequence"/>
</dbReference>
<comment type="caution">
    <text evidence="5">The sequence shown here is derived from an EMBL/GenBank/DDBJ whole genome shotgun (WGS) entry which is preliminary data.</text>
</comment>